<accession>A0A1G6P6D4</accession>
<dbReference type="GO" id="GO:0008757">
    <property type="term" value="F:S-adenosylmethionine-dependent methyltransferase activity"/>
    <property type="evidence" value="ECO:0007669"/>
    <property type="project" value="InterPro"/>
</dbReference>
<dbReference type="GO" id="GO:0032259">
    <property type="term" value="P:methylation"/>
    <property type="evidence" value="ECO:0007669"/>
    <property type="project" value="UniProtKB-KW"/>
</dbReference>
<keyword evidence="2" id="KW-0808">Transferase</keyword>
<dbReference type="EMBL" id="SRME01000003">
    <property type="protein sequence ID" value="TGG87899.1"/>
    <property type="molecule type" value="Genomic_DNA"/>
</dbReference>
<dbReference type="RefSeq" id="WP_091404852.1">
    <property type="nucleotide sequence ID" value="NZ_FMYV01000007.1"/>
</dbReference>
<dbReference type="STRING" id="28234.SAMN04488588_1721"/>
<dbReference type="Gene3D" id="3.40.50.150">
    <property type="entry name" value="Vaccinia Virus protein VP39"/>
    <property type="match status" value="1"/>
</dbReference>
<keyword evidence="4" id="KW-1185">Reference proteome</keyword>
<dbReference type="EMBL" id="FMYV01000007">
    <property type="protein sequence ID" value="SDC74987.1"/>
    <property type="molecule type" value="Genomic_DNA"/>
</dbReference>
<evidence type="ECO:0000313" key="5">
    <source>
        <dbReference type="Proteomes" id="UP000297288"/>
    </source>
</evidence>
<dbReference type="Proteomes" id="UP000297288">
    <property type="component" value="Unassembled WGS sequence"/>
</dbReference>
<dbReference type="Pfam" id="PF08241">
    <property type="entry name" value="Methyltransf_11"/>
    <property type="match status" value="1"/>
</dbReference>
<name>A0A1G6P6D4_9BACT</name>
<evidence type="ECO:0000313" key="2">
    <source>
        <dbReference type="EMBL" id="SDC74987.1"/>
    </source>
</evidence>
<evidence type="ECO:0000259" key="1">
    <source>
        <dbReference type="Pfam" id="PF08241"/>
    </source>
</evidence>
<dbReference type="OrthoDB" id="9772751at2"/>
<dbReference type="PANTHER" id="PTHR45036">
    <property type="entry name" value="METHYLTRANSFERASE LIKE 7B"/>
    <property type="match status" value="1"/>
</dbReference>
<dbReference type="InterPro" id="IPR013216">
    <property type="entry name" value="Methyltransf_11"/>
</dbReference>
<dbReference type="Proteomes" id="UP000199322">
    <property type="component" value="Unassembled WGS sequence"/>
</dbReference>
<evidence type="ECO:0000313" key="4">
    <source>
        <dbReference type="Proteomes" id="UP000199322"/>
    </source>
</evidence>
<dbReference type="SUPFAM" id="SSF53335">
    <property type="entry name" value="S-adenosyl-L-methionine-dependent methyltransferases"/>
    <property type="match status" value="1"/>
</dbReference>
<dbReference type="CDD" id="cd02440">
    <property type="entry name" value="AdoMet_MTases"/>
    <property type="match status" value="1"/>
</dbReference>
<reference evidence="2 4" key="1">
    <citation type="submission" date="2016-10" db="EMBL/GenBank/DDBJ databases">
        <authorList>
            <person name="de Groot N.N."/>
        </authorList>
    </citation>
    <scope>NUCLEOTIDE SEQUENCE [LARGE SCALE GENOMIC DNA]</scope>
    <source>
        <strain evidence="2 4">WG14</strain>
    </source>
</reference>
<organism evidence="2 4">
    <name type="scientific">Geotoga petraea</name>
    <dbReference type="NCBI Taxonomy" id="28234"/>
    <lineage>
        <taxon>Bacteria</taxon>
        <taxon>Thermotogati</taxon>
        <taxon>Thermotogota</taxon>
        <taxon>Thermotogae</taxon>
        <taxon>Petrotogales</taxon>
        <taxon>Petrotogaceae</taxon>
        <taxon>Geotoga</taxon>
    </lineage>
</organism>
<gene>
    <name evidence="3" type="ORF">E4650_06040</name>
    <name evidence="2" type="ORF">SAMN04488588_1721</name>
</gene>
<evidence type="ECO:0000313" key="3">
    <source>
        <dbReference type="EMBL" id="TGG87899.1"/>
    </source>
</evidence>
<sequence length="196" mass="23129">MIFSYDKIAPNYDKFLSIVEEKSIDKYRKKYVPLIKGKVLDIAAGTGNNIKYYPKNSDVTLLDASEGMLKIAREKAKEREDLSLEYINQRLEDFELPDNYFDTILSIDVFCSVQDQDKAMKNIKRVLKKDGRIIFVEHMKTEFFLKNIPLYFSNLLTYPTVGSSMVKETDKKIEKYFKILEKEKLNYSFRYYLVTK</sequence>
<reference evidence="3 5" key="2">
    <citation type="submission" date="2019-04" db="EMBL/GenBank/DDBJ databases">
        <title>Draft genome sequence data and analysis of a Fermenting Bacterium, Geotoga petraea strain HO-Geo1, isolated from heavy-oil petroleum reservoir in Russia.</title>
        <authorList>
            <person name="Grouzdev D.S."/>
            <person name="Semenova E.M."/>
            <person name="Sokolova D.S."/>
            <person name="Tourova T.P."/>
            <person name="Poltaraus A.B."/>
            <person name="Nazina T.N."/>
        </authorList>
    </citation>
    <scope>NUCLEOTIDE SEQUENCE [LARGE SCALE GENOMIC DNA]</scope>
    <source>
        <strain evidence="3 5">HO-Geo1</strain>
    </source>
</reference>
<dbReference type="InterPro" id="IPR029063">
    <property type="entry name" value="SAM-dependent_MTases_sf"/>
</dbReference>
<keyword evidence="2" id="KW-0489">Methyltransferase</keyword>
<feature type="domain" description="Methyltransferase type 11" evidence="1">
    <location>
        <begin position="40"/>
        <end position="135"/>
    </location>
</feature>
<dbReference type="InterPro" id="IPR052356">
    <property type="entry name" value="Thiol_S-MT"/>
</dbReference>
<protein>
    <submittedName>
        <fullName evidence="3">Class I SAM-dependent methyltransferase</fullName>
    </submittedName>
    <submittedName>
        <fullName evidence="2">Demethylmenaquinone methyltransferase / 2-methoxy-6-polyprenyl-1,4-benzoquinol methylase</fullName>
    </submittedName>
</protein>
<dbReference type="AlphaFoldDB" id="A0A1G6P6D4"/>
<proteinExistence type="predicted"/>
<dbReference type="PANTHER" id="PTHR45036:SF1">
    <property type="entry name" value="METHYLTRANSFERASE LIKE 7A"/>
    <property type="match status" value="1"/>
</dbReference>